<keyword evidence="5" id="KW-1185">Reference proteome</keyword>
<dbReference type="SUPFAM" id="SSF51735">
    <property type="entry name" value="NAD(P)-binding Rossmann-fold domains"/>
    <property type="match status" value="1"/>
</dbReference>
<accession>A0A1M5U6K5</accession>
<evidence type="ECO:0000256" key="2">
    <source>
        <dbReference type="ARBA" id="ARBA00023002"/>
    </source>
</evidence>
<dbReference type="InterPro" id="IPR002347">
    <property type="entry name" value="SDR_fam"/>
</dbReference>
<dbReference type="NCBIfam" id="NF009466">
    <property type="entry name" value="PRK12826.1-2"/>
    <property type="match status" value="1"/>
</dbReference>
<dbReference type="PANTHER" id="PTHR42879">
    <property type="entry name" value="3-OXOACYL-(ACYL-CARRIER-PROTEIN) REDUCTASE"/>
    <property type="match status" value="1"/>
</dbReference>
<dbReference type="SMART" id="SM00822">
    <property type="entry name" value="PKS_KR"/>
    <property type="match status" value="1"/>
</dbReference>
<dbReference type="InterPro" id="IPR057326">
    <property type="entry name" value="KR_dom"/>
</dbReference>
<reference evidence="4 5" key="1">
    <citation type="submission" date="2016-11" db="EMBL/GenBank/DDBJ databases">
        <authorList>
            <person name="Jaros S."/>
            <person name="Januszkiewicz K."/>
            <person name="Wedrychowicz H."/>
        </authorList>
    </citation>
    <scope>NUCLEOTIDE SEQUENCE [LARGE SCALE GENOMIC DNA]</scope>
    <source>
        <strain evidence="4 5">DSM 9705</strain>
    </source>
</reference>
<evidence type="ECO:0000256" key="1">
    <source>
        <dbReference type="ARBA" id="ARBA00006484"/>
    </source>
</evidence>
<dbReference type="FunFam" id="3.40.50.720:FF:000173">
    <property type="entry name" value="3-oxoacyl-[acyl-carrier protein] reductase"/>
    <property type="match status" value="1"/>
</dbReference>
<dbReference type="PRINTS" id="PR00080">
    <property type="entry name" value="SDRFAMILY"/>
</dbReference>
<dbReference type="OrthoDB" id="9804774at2"/>
<dbReference type="InterPro" id="IPR050259">
    <property type="entry name" value="SDR"/>
</dbReference>
<feature type="domain" description="Ketoreductase" evidence="3">
    <location>
        <begin position="7"/>
        <end position="187"/>
    </location>
</feature>
<dbReference type="STRING" id="1121409.SAMN02745124_01030"/>
<dbReference type="InterPro" id="IPR036291">
    <property type="entry name" value="NAD(P)-bd_dom_sf"/>
</dbReference>
<dbReference type="EMBL" id="FQXS01000004">
    <property type="protein sequence ID" value="SHH58521.1"/>
    <property type="molecule type" value="Genomic_DNA"/>
</dbReference>
<dbReference type="Proteomes" id="UP000184139">
    <property type="component" value="Unassembled WGS sequence"/>
</dbReference>
<dbReference type="GO" id="GO:0016491">
    <property type="term" value="F:oxidoreductase activity"/>
    <property type="evidence" value="ECO:0007669"/>
    <property type="project" value="UniProtKB-KW"/>
</dbReference>
<sequence length="246" mass="26625">MQEFLQQKAIVTGATRGIGRAITRALLDRGATVYGLYGSDQSAAAELADQCQNAGDRLQLVRCNVADHEAVGEFYATFEAAHDTLDILVNNAGIRRDQLLALMDIDTWQRVIDVNLTGTFNMCKYAVPLMLKQKYGRIISVTSPASYLGFSGQGNYAAAKAGQIGLTRTLAKEVARKKITVNCVSPGFVDTDFIGDLSDEQRAAYRKMVPMRRFGTAEEIADAVIFLASARASYITGAVIDINGGI</sequence>
<comment type="similarity">
    <text evidence="1">Belongs to the short-chain dehydrogenases/reductases (SDR) family.</text>
</comment>
<gene>
    <name evidence="4" type="ORF">SAMN02745124_01030</name>
</gene>
<dbReference type="Gene3D" id="3.40.50.720">
    <property type="entry name" value="NAD(P)-binding Rossmann-like Domain"/>
    <property type="match status" value="1"/>
</dbReference>
<name>A0A1M5U6K5_9BACT</name>
<dbReference type="Pfam" id="PF13561">
    <property type="entry name" value="adh_short_C2"/>
    <property type="match status" value="1"/>
</dbReference>
<proteinExistence type="inferred from homology"/>
<evidence type="ECO:0000313" key="4">
    <source>
        <dbReference type="EMBL" id="SHH58521.1"/>
    </source>
</evidence>
<keyword evidence="2" id="KW-0560">Oxidoreductase</keyword>
<evidence type="ECO:0000313" key="5">
    <source>
        <dbReference type="Proteomes" id="UP000184139"/>
    </source>
</evidence>
<evidence type="ECO:0000259" key="3">
    <source>
        <dbReference type="SMART" id="SM00822"/>
    </source>
</evidence>
<dbReference type="AlphaFoldDB" id="A0A1M5U6K5"/>
<dbReference type="PANTHER" id="PTHR42879:SF2">
    <property type="entry name" value="3-OXOACYL-[ACYL-CARRIER-PROTEIN] REDUCTASE FABG"/>
    <property type="match status" value="1"/>
</dbReference>
<organism evidence="4 5">
    <name type="scientific">Desulfofustis glycolicus DSM 9705</name>
    <dbReference type="NCBI Taxonomy" id="1121409"/>
    <lineage>
        <taxon>Bacteria</taxon>
        <taxon>Pseudomonadati</taxon>
        <taxon>Thermodesulfobacteriota</taxon>
        <taxon>Desulfobulbia</taxon>
        <taxon>Desulfobulbales</taxon>
        <taxon>Desulfocapsaceae</taxon>
        <taxon>Desulfofustis</taxon>
    </lineage>
</organism>
<dbReference type="PRINTS" id="PR00081">
    <property type="entry name" value="GDHRDH"/>
</dbReference>
<protein>
    <submittedName>
        <fullName evidence="4">3-oxoacyl-[acyl-carrier-protein] reductase</fullName>
    </submittedName>
</protein>